<dbReference type="PANTHER" id="PTHR47957:SF3">
    <property type="entry name" value="ATP-DEPENDENT HELICASE HRQ1"/>
    <property type="match status" value="1"/>
</dbReference>
<dbReference type="InterPro" id="IPR006935">
    <property type="entry name" value="Helicase/UvrB_N"/>
</dbReference>
<feature type="domain" description="HD Cas3-type" evidence="11">
    <location>
        <begin position="4"/>
        <end position="220"/>
    </location>
</feature>
<evidence type="ECO:0000256" key="4">
    <source>
        <dbReference type="ARBA" id="ARBA00022723"/>
    </source>
</evidence>
<dbReference type="SMART" id="SM00490">
    <property type="entry name" value="HELICc"/>
    <property type="match status" value="1"/>
</dbReference>
<dbReference type="SMART" id="SM00487">
    <property type="entry name" value="DEXDc"/>
    <property type="match status" value="1"/>
</dbReference>
<evidence type="ECO:0000313" key="12">
    <source>
        <dbReference type="EMBL" id="SHO50567.1"/>
    </source>
</evidence>
<dbReference type="Proteomes" id="UP000184612">
    <property type="component" value="Unassembled WGS sequence"/>
</dbReference>
<evidence type="ECO:0000256" key="7">
    <source>
        <dbReference type="ARBA" id="ARBA00022806"/>
    </source>
</evidence>
<reference evidence="12 13" key="1">
    <citation type="submission" date="2016-12" db="EMBL/GenBank/DDBJ databases">
        <authorList>
            <person name="Song W.-J."/>
            <person name="Kurnit D.M."/>
        </authorList>
    </citation>
    <scope>NUCLEOTIDE SEQUENCE [LARGE SCALE GENOMIC DNA]</scope>
    <source>
        <strain evidence="12 13">DSM 12503</strain>
    </source>
</reference>
<dbReference type="STRING" id="1121345.SAMN02745217_02784"/>
<accession>A0A1M7YD57</accession>
<sequence>MGLLSHPDKKLEDHLKEVKEWGNFYKSINPQVLKEIDADIIDSYLLFHDMGKGTLYFQKYIRKEPVEEKLKSHAAISAMLFLYYHIQKGTVKEREEIIVSMAYAILKHHGDMESYSDIDNYLSNETNNGLLQQQYAAFDYQAMMDMGVRVGLEEEVLRKIFNGDAEEFLRTVSRFLKDRRYKIFQQKSQYRKMKTSNQGSFKEYYRLQLLYSILLDSDKSQVTIGTRKLAERAELYADVNGYIDKKDTTETALNVLRSQAFKEVESNIDLDKDIFTLTLPTGMGKTLNSFNFAFKLREKLFQEKGIPYRIIYVLPFMSIIDQNARVIEDVLEKSGQKVTSRVLCKHHHLTEITWKTDENTLLNNANAEILLEGWNSEVIITTFQQFFSTLFGHKNSIQRKFNKMCHSIVIIDEIQALPVKYYNFAGKMLSEFTTALDSKVIAMTATQPRIFPQEIAKSLCDYKKYYRQLFRTVIYNELDKPRTIEEFVEEIVVEEDRSYLFILNTIESAKLMYTLLKNKYNEVPITYLSTLIPPKERLVRIDEIKKKKYRIVVSTQLVEAGVDIDFQVVYRDLAPLPSLFQSAGRGNREGGELKGEIHLIKLKGGNGYYANMVYREAKTDVDVTERILSNYKVLEEPDFMAVIEAYFEKISDDTVKSQDISKYLLEGASNKRFYGEKESAQLNQGILPLNYFELIEPESEKYPVFIELDGDAADLWQEYIQILKEKEEPWEHKRKLKAIQREMAEYVVDVRAFTRAKYNKPQKGENELYYYVSYSELDKYYDETTGYGVESSVYYY</sequence>
<keyword evidence="13" id="KW-1185">Reference proteome</keyword>
<keyword evidence="3" id="KW-0540">Nuclease</keyword>
<dbReference type="EMBL" id="FRFD01000008">
    <property type="protein sequence ID" value="SHO50567.1"/>
    <property type="molecule type" value="Genomic_DNA"/>
</dbReference>
<proteinExistence type="inferred from homology"/>
<dbReference type="InterPro" id="IPR001650">
    <property type="entry name" value="Helicase_C-like"/>
</dbReference>
<evidence type="ECO:0000256" key="5">
    <source>
        <dbReference type="ARBA" id="ARBA00022741"/>
    </source>
</evidence>
<dbReference type="Gene3D" id="3.40.50.300">
    <property type="entry name" value="P-loop containing nucleotide triphosphate hydrolases"/>
    <property type="match status" value="2"/>
</dbReference>
<dbReference type="InterPro" id="IPR006483">
    <property type="entry name" value="CRISPR-assoc_Cas3_HD"/>
</dbReference>
<keyword evidence="4" id="KW-0479">Metal-binding</keyword>
<dbReference type="InterPro" id="IPR014001">
    <property type="entry name" value="Helicase_ATP-bd"/>
</dbReference>
<dbReference type="PROSITE" id="PS51643">
    <property type="entry name" value="HD_CAS3"/>
    <property type="match status" value="1"/>
</dbReference>
<protein>
    <submittedName>
        <fullName evidence="12">CRISPR-associated helicase, Cas3 family</fullName>
    </submittedName>
</protein>
<dbReference type="CDD" id="cd17930">
    <property type="entry name" value="DEXHc_cas3"/>
    <property type="match status" value="1"/>
</dbReference>
<dbReference type="GO" id="GO:0003677">
    <property type="term" value="F:DNA binding"/>
    <property type="evidence" value="ECO:0007669"/>
    <property type="project" value="InterPro"/>
</dbReference>
<dbReference type="Pfam" id="PF22590">
    <property type="entry name" value="Cas3-like_C_2"/>
    <property type="match status" value="1"/>
</dbReference>
<comment type="similarity">
    <text evidence="2">In the central section; belongs to the CRISPR-associated helicase Cas3 family.</text>
</comment>
<evidence type="ECO:0000256" key="6">
    <source>
        <dbReference type="ARBA" id="ARBA00022801"/>
    </source>
</evidence>
<dbReference type="InterPro" id="IPR027417">
    <property type="entry name" value="P-loop_NTPase"/>
</dbReference>
<dbReference type="InterPro" id="IPR038257">
    <property type="entry name" value="CRISPR-assoc_Cas3_HD_sf"/>
</dbReference>
<evidence type="ECO:0000256" key="9">
    <source>
        <dbReference type="ARBA" id="ARBA00023118"/>
    </source>
</evidence>
<evidence type="ECO:0000256" key="1">
    <source>
        <dbReference type="ARBA" id="ARBA00006847"/>
    </source>
</evidence>
<dbReference type="Pfam" id="PF04851">
    <property type="entry name" value="ResIII"/>
    <property type="match status" value="1"/>
</dbReference>
<evidence type="ECO:0000256" key="8">
    <source>
        <dbReference type="ARBA" id="ARBA00022840"/>
    </source>
</evidence>
<keyword evidence="7" id="KW-0347">Helicase</keyword>
<dbReference type="GO" id="GO:0043138">
    <property type="term" value="F:3'-5' DNA helicase activity"/>
    <property type="evidence" value="ECO:0007669"/>
    <property type="project" value="TreeGrafter"/>
</dbReference>
<dbReference type="Gene3D" id="1.10.3210.30">
    <property type="match status" value="1"/>
</dbReference>
<dbReference type="GO" id="GO:0051607">
    <property type="term" value="P:defense response to virus"/>
    <property type="evidence" value="ECO:0007669"/>
    <property type="project" value="UniProtKB-KW"/>
</dbReference>
<dbReference type="NCBIfam" id="TIGR01596">
    <property type="entry name" value="cas3_HD"/>
    <property type="match status" value="1"/>
</dbReference>
<dbReference type="RefSeq" id="WP_073589463.1">
    <property type="nucleotide sequence ID" value="NZ_FRFD01000008.1"/>
</dbReference>
<dbReference type="InterPro" id="IPR054712">
    <property type="entry name" value="Cas3-like_dom"/>
</dbReference>
<evidence type="ECO:0000259" key="10">
    <source>
        <dbReference type="PROSITE" id="PS51194"/>
    </source>
</evidence>
<dbReference type="OrthoDB" id="9810236at2"/>
<dbReference type="GO" id="GO:0005524">
    <property type="term" value="F:ATP binding"/>
    <property type="evidence" value="ECO:0007669"/>
    <property type="project" value="UniProtKB-KW"/>
</dbReference>
<dbReference type="GO" id="GO:0006289">
    <property type="term" value="P:nucleotide-excision repair"/>
    <property type="evidence" value="ECO:0007669"/>
    <property type="project" value="TreeGrafter"/>
</dbReference>
<comment type="similarity">
    <text evidence="1">In the N-terminal section; belongs to the CRISPR-associated nuclease Cas3-HD family.</text>
</comment>
<dbReference type="GO" id="GO:0016787">
    <property type="term" value="F:hydrolase activity"/>
    <property type="evidence" value="ECO:0007669"/>
    <property type="project" value="UniProtKB-KW"/>
</dbReference>
<evidence type="ECO:0000313" key="13">
    <source>
        <dbReference type="Proteomes" id="UP000184612"/>
    </source>
</evidence>
<dbReference type="InterPro" id="IPR006474">
    <property type="entry name" value="Helicase_Cas3_CRISPR-ass_core"/>
</dbReference>
<keyword evidence="5" id="KW-0547">Nucleotide-binding</keyword>
<feature type="domain" description="Helicase C-terminal" evidence="10">
    <location>
        <begin position="483"/>
        <end position="651"/>
    </location>
</feature>
<dbReference type="AlphaFoldDB" id="A0A1M7YD57"/>
<dbReference type="PANTHER" id="PTHR47957">
    <property type="entry name" value="ATP-DEPENDENT HELICASE HRQ1"/>
    <property type="match status" value="1"/>
</dbReference>
<dbReference type="GO" id="GO:0004518">
    <property type="term" value="F:nuclease activity"/>
    <property type="evidence" value="ECO:0007669"/>
    <property type="project" value="UniProtKB-KW"/>
</dbReference>
<dbReference type="CDD" id="cd09641">
    <property type="entry name" value="Cas3''_I"/>
    <property type="match status" value="1"/>
</dbReference>
<dbReference type="NCBIfam" id="TIGR01587">
    <property type="entry name" value="cas3_core"/>
    <property type="match status" value="1"/>
</dbReference>
<gene>
    <name evidence="12" type="ORF">SAMN02745217_02784</name>
</gene>
<evidence type="ECO:0000259" key="11">
    <source>
        <dbReference type="PROSITE" id="PS51643"/>
    </source>
</evidence>
<evidence type="ECO:0000256" key="2">
    <source>
        <dbReference type="ARBA" id="ARBA00009046"/>
    </source>
</evidence>
<keyword evidence="6" id="KW-0378">Hydrolase</keyword>
<name>A0A1M7YD57_9FIRM</name>
<organism evidence="12 13">
    <name type="scientific">Anaerocolumna xylanovorans DSM 12503</name>
    <dbReference type="NCBI Taxonomy" id="1121345"/>
    <lineage>
        <taxon>Bacteria</taxon>
        <taxon>Bacillati</taxon>
        <taxon>Bacillota</taxon>
        <taxon>Clostridia</taxon>
        <taxon>Lachnospirales</taxon>
        <taxon>Lachnospiraceae</taxon>
        <taxon>Anaerocolumna</taxon>
    </lineage>
</organism>
<dbReference type="GO" id="GO:0046872">
    <property type="term" value="F:metal ion binding"/>
    <property type="evidence" value="ECO:0007669"/>
    <property type="project" value="UniProtKB-KW"/>
</dbReference>
<evidence type="ECO:0000256" key="3">
    <source>
        <dbReference type="ARBA" id="ARBA00022722"/>
    </source>
</evidence>
<keyword evidence="8" id="KW-0067">ATP-binding</keyword>
<dbReference type="GO" id="GO:0036297">
    <property type="term" value="P:interstrand cross-link repair"/>
    <property type="evidence" value="ECO:0007669"/>
    <property type="project" value="TreeGrafter"/>
</dbReference>
<keyword evidence="9" id="KW-0051">Antiviral defense</keyword>
<dbReference type="SUPFAM" id="SSF52540">
    <property type="entry name" value="P-loop containing nucleoside triphosphate hydrolases"/>
    <property type="match status" value="1"/>
</dbReference>
<dbReference type="PROSITE" id="PS51194">
    <property type="entry name" value="HELICASE_CTER"/>
    <property type="match status" value="1"/>
</dbReference>